<comment type="caution">
    <text evidence="6">The sequence shown here is derived from an EMBL/GenBank/DDBJ whole genome shotgun (WGS) entry which is preliminary data.</text>
</comment>
<dbReference type="SUPFAM" id="SSF103473">
    <property type="entry name" value="MFS general substrate transporter"/>
    <property type="match status" value="1"/>
</dbReference>
<keyword evidence="2 4" id="KW-1133">Transmembrane helix</keyword>
<dbReference type="OrthoDB" id="9793415at2"/>
<protein>
    <recommendedName>
        <fullName evidence="5">Major facilitator superfamily (MFS) profile domain-containing protein</fullName>
    </recommendedName>
</protein>
<feature type="transmembrane region" description="Helical" evidence="4">
    <location>
        <begin position="220"/>
        <end position="244"/>
    </location>
</feature>
<dbReference type="Gene3D" id="1.20.1250.20">
    <property type="entry name" value="MFS general substrate transporter like domains"/>
    <property type="match status" value="2"/>
</dbReference>
<dbReference type="AlphaFoldDB" id="A0A2N5XRH0"/>
<dbReference type="InterPro" id="IPR011701">
    <property type="entry name" value="MFS"/>
</dbReference>
<dbReference type="InterPro" id="IPR020846">
    <property type="entry name" value="MFS_dom"/>
</dbReference>
<reference evidence="6 7" key="1">
    <citation type="submission" date="2018-01" db="EMBL/GenBank/DDBJ databases">
        <title>The draft genome sequence of Cohaesibacter sp. H1304.</title>
        <authorList>
            <person name="Wang N.-N."/>
            <person name="Du Z.-J."/>
        </authorList>
    </citation>
    <scope>NUCLEOTIDE SEQUENCE [LARGE SCALE GENOMIC DNA]</scope>
    <source>
        <strain evidence="6 7">H1304</strain>
    </source>
</reference>
<feature type="transmembrane region" description="Helical" evidence="4">
    <location>
        <begin position="308"/>
        <end position="332"/>
    </location>
</feature>
<dbReference type="PANTHER" id="PTHR11360:SF317">
    <property type="entry name" value="MAJOR FACILITATOR SUPERFAMILY (MFS) PROFILE DOMAIN-CONTAINING PROTEIN-RELATED"/>
    <property type="match status" value="1"/>
</dbReference>
<dbReference type="InterPro" id="IPR036259">
    <property type="entry name" value="MFS_trans_sf"/>
</dbReference>
<gene>
    <name evidence="6" type="ORF">C0081_11205</name>
</gene>
<evidence type="ECO:0000256" key="1">
    <source>
        <dbReference type="ARBA" id="ARBA00022692"/>
    </source>
</evidence>
<dbReference type="RefSeq" id="WP_101533922.1">
    <property type="nucleotide sequence ID" value="NZ_PKUQ01000021.1"/>
</dbReference>
<dbReference type="PANTHER" id="PTHR11360">
    <property type="entry name" value="MONOCARBOXYLATE TRANSPORTER"/>
    <property type="match status" value="1"/>
</dbReference>
<organism evidence="6 7">
    <name type="scientific">Cohaesibacter celericrescens</name>
    <dbReference type="NCBI Taxonomy" id="2067669"/>
    <lineage>
        <taxon>Bacteria</taxon>
        <taxon>Pseudomonadati</taxon>
        <taxon>Pseudomonadota</taxon>
        <taxon>Alphaproteobacteria</taxon>
        <taxon>Hyphomicrobiales</taxon>
        <taxon>Cohaesibacteraceae</taxon>
    </lineage>
</organism>
<dbReference type="InterPro" id="IPR050327">
    <property type="entry name" value="Proton-linked_MCT"/>
</dbReference>
<evidence type="ECO:0000313" key="6">
    <source>
        <dbReference type="EMBL" id="PLW77113.1"/>
    </source>
</evidence>
<feature type="transmembrane region" description="Helical" evidence="4">
    <location>
        <begin position="7"/>
        <end position="30"/>
    </location>
</feature>
<evidence type="ECO:0000313" key="7">
    <source>
        <dbReference type="Proteomes" id="UP000234881"/>
    </source>
</evidence>
<evidence type="ECO:0000256" key="3">
    <source>
        <dbReference type="ARBA" id="ARBA00023136"/>
    </source>
</evidence>
<feature type="transmembrane region" description="Helical" evidence="4">
    <location>
        <begin position="374"/>
        <end position="394"/>
    </location>
</feature>
<keyword evidence="3 4" id="KW-0472">Membrane</keyword>
<keyword evidence="7" id="KW-1185">Reference proteome</keyword>
<evidence type="ECO:0000256" key="2">
    <source>
        <dbReference type="ARBA" id="ARBA00022989"/>
    </source>
</evidence>
<feature type="transmembrane region" description="Helical" evidence="4">
    <location>
        <begin position="131"/>
        <end position="151"/>
    </location>
</feature>
<evidence type="ECO:0000259" key="5">
    <source>
        <dbReference type="PROSITE" id="PS50850"/>
    </source>
</evidence>
<dbReference type="CDD" id="cd17353">
    <property type="entry name" value="MFS_OFA_like"/>
    <property type="match status" value="1"/>
</dbReference>
<feature type="transmembrane region" description="Helical" evidence="4">
    <location>
        <begin position="42"/>
        <end position="63"/>
    </location>
</feature>
<dbReference type="Pfam" id="PF07690">
    <property type="entry name" value="MFS_1"/>
    <property type="match status" value="1"/>
</dbReference>
<feature type="transmembrane region" description="Helical" evidence="4">
    <location>
        <begin position="98"/>
        <end position="119"/>
    </location>
</feature>
<keyword evidence="1 4" id="KW-0812">Transmembrane</keyword>
<accession>A0A2N5XRH0</accession>
<feature type="transmembrane region" description="Helical" evidence="4">
    <location>
        <begin position="284"/>
        <end position="302"/>
    </location>
</feature>
<feature type="transmembrane region" description="Helical" evidence="4">
    <location>
        <begin position="256"/>
        <end position="277"/>
    </location>
</feature>
<feature type="transmembrane region" description="Helical" evidence="4">
    <location>
        <begin position="163"/>
        <end position="183"/>
    </location>
</feature>
<dbReference type="EMBL" id="PKUQ01000021">
    <property type="protein sequence ID" value="PLW77113.1"/>
    <property type="molecule type" value="Genomic_DNA"/>
</dbReference>
<feature type="transmembrane region" description="Helical" evidence="4">
    <location>
        <begin position="344"/>
        <end position="362"/>
    </location>
</feature>
<proteinExistence type="predicted"/>
<dbReference type="PROSITE" id="PS50850">
    <property type="entry name" value="MFS"/>
    <property type="match status" value="1"/>
</dbReference>
<dbReference type="Proteomes" id="UP000234881">
    <property type="component" value="Unassembled WGS sequence"/>
</dbReference>
<evidence type="ECO:0000256" key="4">
    <source>
        <dbReference type="SAM" id="Phobius"/>
    </source>
</evidence>
<feature type="transmembrane region" description="Helical" evidence="4">
    <location>
        <begin position="75"/>
        <end position="92"/>
    </location>
</feature>
<dbReference type="GO" id="GO:0022857">
    <property type="term" value="F:transmembrane transporter activity"/>
    <property type="evidence" value="ECO:0007669"/>
    <property type="project" value="InterPro"/>
</dbReference>
<feature type="domain" description="Major facilitator superfamily (MFS) profile" evidence="5">
    <location>
        <begin position="1"/>
        <end position="398"/>
    </location>
</feature>
<sequence length="405" mass="43386">MDFNQKRWVYLGLSLVVAICSGIGYTWSVFQGPLIERFGWDLTTASLIFTAQIAVSTLTPMVIGRYQARLGTRGYLFIGALIYGLGLLLTGFTTSFLMFFIIFGLGVGVGVGMLYPCLMGYGVRIFPEKKGLAAGLLAGSYGAGAILWAPIAASLENLYDIMTVYKIFGICFTIIIALFVLVLRDPDEEFIAKTASAMSKAKGGTAEDKNWPEMVRSWKFYLLLSLFALGTTSGLMVMGHASSILMENVGVTATKAAFLVGMISIFNAVGRVFWGVISDSLGRFRILVVLFLVVGLSMVTLFSAQGTLFVVAIMAVGFVYGGFAALIAPAAADVFGTKYVNVNYGFLYIAYGIGGVLGPQIAAFTKNLSGGYSLGFLIVSAFSVIGIGLTFMIFRPTKAVIEQTA</sequence>
<name>A0A2N5XRH0_9HYPH</name>